<evidence type="ECO:0000256" key="12">
    <source>
        <dbReference type="RuleBase" id="RU003661"/>
    </source>
</evidence>
<dbReference type="InterPro" id="IPR001421">
    <property type="entry name" value="ATP8_metazoa"/>
</dbReference>
<protein>
    <recommendedName>
        <fullName evidence="12">ATP synthase complex subunit 8</fullName>
    </recommendedName>
</protein>
<dbReference type="CTD" id="4509"/>
<dbReference type="GO" id="GO:0045259">
    <property type="term" value="C:proton-transporting ATP synthase complex"/>
    <property type="evidence" value="ECO:0007669"/>
    <property type="project" value="UniProtKB-KW"/>
</dbReference>
<keyword evidence="7 12" id="KW-0375">Hydrogen ion transport</keyword>
<dbReference type="Pfam" id="PF00895">
    <property type="entry name" value="ATP-synt_8"/>
    <property type="match status" value="1"/>
</dbReference>
<proteinExistence type="inferred from homology"/>
<evidence type="ECO:0000313" key="14">
    <source>
        <dbReference type="EMBL" id="UVF28953.1"/>
    </source>
</evidence>
<dbReference type="GeneID" id="74841694"/>
<evidence type="ECO:0000256" key="10">
    <source>
        <dbReference type="ARBA" id="ARBA00023128"/>
    </source>
</evidence>
<evidence type="ECO:0000256" key="11">
    <source>
        <dbReference type="ARBA" id="ARBA00023136"/>
    </source>
</evidence>
<gene>
    <name evidence="14" type="primary">ATP8</name>
</gene>
<dbReference type="GO" id="GO:0015986">
    <property type="term" value="P:proton motive force-driven ATP synthesis"/>
    <property type="evidence" value="ECO:0007669"/>
    <property type="project" value="InterPro"/>
</dbReference>
<comment type="similarity">
    <text evidence="2 12">Belongs to the ATPase protein 8 family.</text>
</comment>
<evidence type="ECO:0000256" key="7">
    <source>
        <dbReference type="ARBA" id="ARBA00022781"/>
    </source>
</evidence>
<organism evidence="14">
    <name type="scientific">Atkinsoniella zizhongi</name>
    <dbReference type="NCBI Taxonomy" id="2971512"/>
    <lineage>
        <taxon>Eukaryota</taxon>
        <taxon>Metazoa</taxon>
        <taxon>Ecdysozoa</taxon>
        <taxon>Arthropoda</taxon>
        <taxon>Hexapoda</taxon>
        <taxon>Insecta</taxon>
        <taxon>Pterygota</taxon>
        <taxon>Neoptera</taxon>
        <taxon>Paraneoptera</taxon>
        <taxon>Hemiptera</taxon>
        <taxon>Auchenorrhyncha</taxon>
        <taxon>Membracoidea</taxon>
        <taxon>Cicadellidae</taxon>
        <taxon>Cicadellinae</taxon>
        <taxon>Cicadellini</taxon>
        <taxon>Atkinsoniella</taxon>
    </lineage>
</organism>
<feature type="transmembrane region" description="Helical" evidence="13">
    <location>
        <begin position="6"/>
        <end position="29"/>
    </location>
</feature>
<evidence type="ECO:0000256" key="13">
    <source>
        <dbReference type="SAM" id="Phobius"/>
    </source>
</evidence>
<keyword evidence="4 12" id="KW-0813">Transport</keyword>
<reference evidence="14" key="2">
    <citation type="submission" date="2022-05" db="EMBL/GenBank/DDBJ databases">
        <authorList>
            <person name="Jiang Y."/>
            <person name="Yang M.-F."/>
            <person name="Hu Y."/>
        </authorList>
    </citation>
    <scope>NUCLEOTIDE SEQUENCE</scope>
</reference>
<evidence type="ECO:0000256" key="4">
    <source>
        <dbReference type="ARBA" id="ARBA00022448"/>
    </source>
</evidence>
<keyword evidence="6 12" id="KW-0812">Transmembrane</keyword>
<evidence type="ECO:0000256" key="9">
    <source>
        <dbReference type="ARBA" id="ARBA00023065"/>
    </source>
</evidence>
<dbReference type="RefSeq" id="YP_010467034.1">
    <property type="nucleotide sequence ID" value="NC_065998.1"/>
</dbReference>
<keyword evidence="9 12" id="KW-0406">Ion transport</keyword>
<sequence>MPQMAPIWWTFLMILFIVTMFMMVTTMYFNTLNKPMKKKEISTNQMIWKW</sequence>
<reference evidence="14" key="1">
    <citation type="journal article" date="2022" name="PeerJ">
        <title>Description and complete mitochondrial genome of Atkinsoniella zizhongi sp. nov. (Hemiptera: Cicadellidae: Cicadellinae) from China and its phylogenetic implications.</title>
        <authorList>
            <person name="Jiang Y."/>
            <person name="Li H.X."/>
            <person name="Yu X.F."/>
            <person name="Yang M.F."/>
        </authorList>
    </citation>
    <scope>NUCLEOTIDE SEQUENCE</scope>
</reference>
<dbReference type="GO" id="GO:0015078">
    <property type="term" value="F:proton transmembrane transporter activity"/>
    <property type="evidence" value="ECO:0007669"/>
    <property type="project" value="InterPro"/>
</dbReference>
<accession>A0A976U586</accession>
<geneLocation type="mitochondrion" evidence="14"/>
<name>A0A976U586_9HEMI</name>
<evidence type="ECO:0000256" key="3">
    <source>
        <dbReference type="ARBA" id="ARBA00011291"/>
    </source>
</evidence>
<evidence type="ECO:0000256" key="2">
    <source>
        <dbReference type="ARBA" id="ARBA00008892"/>
    </source>
</evidence>
<comment type="subcellular location">
    <subcellularLocation>
        <location evidence="1 12">Mitochondrion membrane</location>
        <topology evidence="1 12">Single-pass membrane protein</topology>
    </subcellularLocation>
</comment>
<evidence type="ECO:0000256" key="1">
    <source>
        <dbReference type="ARBA" id="ARBA00004304"/>
    </source>
</evidence>
<evidence type="ECO:0000256" key="6">
    <source>
        <dbReference type="ARBA" id="ARBA00022692"/>
    </source>
</evidence>
<comment type="subunit">
    <text evidence="3">F-type ATPases have 2 components, CF(1) - the catalytic core - and CF(0) - the membrane proton channel.</text>
</comment>
<dbReference type="GO" id="GO:0031966">
    <property type="term" value="C:mitochondrial membrane"/>
    <property type="evidence" value="ECO:0007669"/>
    <property type="project" value="UniProtKB-SubCell"/>
</dbReference>
<keyword evidence="10 12" id="KW-0496">Mitochondrion</keyword>
<keyword evidence="8 13" id="KW-1133">Transmembrane helix</keyword>
<keyword evidence="5 12" id="KW-0138">CF(0)</keyword>
<evidence type="ECO:0000256" key="8">
    <source>
        <dbReference type="ARBA" id="ARBA00022989"/>
    </source>
</evidence>
<dbReference type="EMBL" id="ON457601">
    <property type="protein sequence ID" value="UVF28953.1"/>
    <property type="molecule type" value="Genomic_DNA"/>
</dbReference>
<evidence type="ECO:0000256" key="5">
    <source>
        <dbReference type="ARBA" id="ARBA00022547"/>
    </source>
</evidence>
<keyword evidence="11 13" id="KW-0472">Membrane</keyword>
<dbReference type="AlphaFoldDB" id="A0A976U586"/>